<dbReference type="InterPro" id="IPR020845">
    <property type="entry name" value="AMP-binding_CS"/>
</dbReference>
<dbReference type="InterPro" id="IPR000873">
    <property type="entry name" value="AMP-dep_synth/lig_dom"/>
</dbReference>
<dbReference type="Pfam" id="PF00501">
    <property type="entry name" value="AMP-binding"/>
    <property type="match status" value="1"/>
</dbReference>
<dbReference type="InParanoid" id="D2VU68"/>
<protein>
    <submittedName>
        <fullName evidence="3">Predicted protein</fullName>
    </submittedName>
</protein>
<dbReference type="KEGG" id="ngr:NAEGRDRAFT_72555"/>
<dbReference type="STRING" id="5762.D2VU68"/>
<dbReference type="VEuPathDB" id="AmoebaDB:NAEGRDRAFT_72555"/>
<dbReference type="Gene3D" id="3.40.50.12780">
    <property type="entry name" value="N-terminal domain of ligase-like"/>
    <property type="match status" value="1"/>
</dbReference>
<keyword evidence="4" id="KW-1185">Reference proteome</keyword>
<dbReference type="PROSITE" id="PS00455">
    <property type="entry name" value="AMP_BINDING"/>
    <property type="match status" value="1"/>
</dbReference>
<dbReference type="EMBL" id="GG738898">
    <property type="protein sequence ID" value="EFC39633.1"/>
    <property type="molecule type" value="Genomic_DNA"/>
</dbReference>
<evidence type="ECO:0000259" key="1">
    <source>
        <dbReference type="Pfam" id="PF00501"/>
    </source>
</evidence>
<name>D2VU68_NAEGR</name>
<proteinExistence type="predicted"/>
<dbReference type="InterPro" id="IPR025110">
    <property type="entry name" value="AMP-bd_C"/>
</dbReference>
<dbReference type="eggNOG" id="KOG1177">
    <property type="taxonomic scope" value="Eukaryota"/>
</dbReference>
<dbReference type="SUPFAM" id="SSF56801">
    <property type="entry name" value="Acetyl-CoA synthetase-like"/>
    <property type="match status" value="1"/>
</dbReference>
<dbReference type="RefSeq" id="XP_002672377.1">
    <property type="nucleotide sequence ID" value="XM_002672331.1"/>
</dbReference>
<accession>D2VU68</accession>
<evidence type="ECO:0000313" key="3">
    <source>
        <dbReference type="EMBL" id="EFC39633.1"/>
    </source>
</evidence>
<dbReference type="InterPro" id="IPR042099">
    <property type="entry name" value="ANL_N_sf"/>
</dbReference>
<dbReference type="GO" id="GO:0016405">
    <property type="term" value="F:CoA-ligase activity"/>
    <property type="evidence" value="ECO:0007669"/>
    <property type="project" value="TreeGrafter"/>
</dbReference>
<dbReference type="GeneID" id="8855747"/>
<dbReference type="InterPro" id="IPR045851">
    <property type="entry name" value="AMP-bd_C_sf"/>
</dbReference>
<reference evidence="3 4" key="1">
    <citation type="journal article" date="2010" name="Cell">
        <title>The genome of Naegleria gruberi illuminates early eukaryotic versatility.</title>
        <authorList>
            <person name="Fritz-Laylin L.K."/>
            <person name="Prochnik S.E."/>
            <person name="Ginger M.L."/>
            <person name="Dacks J.B."/>
            <person name="Carpenter M.L."/>
            <person name="Field M.C."/>
            <person name="Kuo A."/>
            <person name="Paredez A."/>
            <person name="Chapman J."/>
            <person name="Pham J."/>
            <person name="Shu S."/>
            <person name="Neupane R."/>
            <person name="Cipriano M."/>
            <person name="Mancuso J."/>
            <person name="Tu H."/>
            <person name="Salamov A."/>
            <person name="Lindquist E."/>
            <person name="Shapiro H."/>
            <person name="Lucas S."/>
            <person name="Grigoriev I.V."/>
            <person name="Cande W.Z."/>
            <person name="Fulton C."/>
            <person name="Rokhsar D.S."/>
            <person name="Dawson S.C."/>
        </authorList>
    </citation>
    <scope>NUCLEOTIDE SEQUENCE [LARGE SCALE GENOMIC DNA]</scope>
    <source>
        <strain evidence="3 4">NEG-M</strain>
    </source>
</reference>
<feature type="domain" description="AMP-binding enzyme C-terminal" evidence="2">
    <location>
        <begin position="523"/>
        <end position="591"/>
    </location>
</feature>
<evidence type="ECO:0000259" key="2">
    <source>
        <dbReference type="Pfam" id="PF13193"/>
    </source>
</evidence>
<sequence length="616" mass="68608">MSAQPEKERLASFADTEFRKLAVEEYERVKLMRLFDLVDYHANTKKSNPALCEFNTGDEISYATLRQSSTAFAAKLLECGLKKGDIVATSLPFMKEHIYLLFACMRLGVVIAPLDLRLKEHEIAKCFDAIRPKMYFFLGQTPVADFRPMVSNLMKNYKKTETGTGTITHWVQFQKEKDLVIDGAIGILDFVANVKSLFIFDYLKSWVGGGVAYHESQVSPNDPAIIIFTTGSTGNPKAAKLSHANIIIQNIGLKRAFFDPWAKDETVVMLCNLPPSHVGCITEQFFTTIYAGGSCVILHIFDAEKSLQAIEKYKVNCLGQIPALFQLQWRLPNYSKYDLSSLKLAIYGGQAVTTQFLEKMQTMAPLICSGLGLTETAGFVTYSQLGVGVSEIMASIGYDSPLCPISVREPPVLVDGVYIAGAEKKASEVGEVCFTGPQIFVGYHGADENPELAETMRQTIVPLTIEKKESKDPNDFILYTGDVGSYDNLGLHFASRRKFVIKPKGYQVFPGEVEEFIEQSFKEKIARVGAVGVDHEIFSEGIVVLIELKDKEDKSITVSDVMKACNEMAAYKRPSHVVFLTSDMPLNRVAKIDYIALKQIAVDEVNKLRQQGKWDK</sequence>
<dbReference type="Pfam" id="PF13193">
    <property type="entry name" value="AMP-binding_C"/>
    <property type="match status" value="1"/>
</dbReference>
<dbReference type="Gene3D" id="3.30.300.30">
    <property type="match status" value="1"/>
</dbReference>
<dbReference type="OMA" id="CFSGPQV"/>
<dbReference type="Proteomes" id="UP000006671">
    <property type="component" value="Unassembled WGS sequence"/>
</dbReference>
<gene>
    <name evidence="3" type="ORF">NAEGRDRAFT_72555</name>
</gene>
<evidence type="ECO:0000313" key="4">
    <source>
        <dbReference type="Proteomes" id="UP000006671"/>
    </source>
</evidence>
<dbReference type="CDD" id="cd04433">
    <property type="entry name" value="AFD_class_I"/>
    <property type="match status" value="1"/>
</dbReference>
<dbReference type="PANTHER" id="PTHR24096">
    <property type="entry name" value="LONG-CHAIN-FATTY-ACID--COA LIGASE"/>
    <property type="match status" value="1"/>
</dbReference>
<dbReference type="AlphaFoldDB" id="D2VU68"/>
<organism evidence="4">
    <name type="scientific">Naegleria gruberi</name>
    <name type="common">Amoeba</name>
    <dbReference type="NCBI Taxonomy" id="5762"/>
    <lineage>
        <taxon>Eukaryota</taxon>
        <taxon>Discoba</taxon>
        <taxon>Heterolobosea</taxon>
        <taxon>Tetramitia</taxon>
        <taxon>Eutetramitia</taxon>
        <taxon>Vahlkampfiidae</taxon>
        <taxon>Naegleria</taxon>
    </lineage>
</organism>
<feature type="domain" description="AMP-dependent synthetase/ligase" evidence="1">
    <location>
        <begin position="40"/>
        <end position="444"/>
    </location>
</feature>
<dbReference type="OrthoDB" id="10253115at2759"/>